<reference evidence="1" key="1">
    <citation type="journal article" date="2015" name="Nature">
        <title>Complex archaea that bridge the gap between prokaryotes and eukaryotes.</title>
        <authorList>
            <person name="Spang A."/>
            <person name="Saw J.H."/>
            <person name="Jorgensen S.L."/>
            <person name="Zaremba-Niedzwiedzka K."/>
            <person name="Martijn J."/>
            <person name="Lind A.E."/>
            <person name="van Eijk R."/>
            <person name="Schleper C."/>
            <person name="Guy L."/>
            <person name="Ettema T.J."/>
        </authorList>
    </citation>
    <scope>NUCLEOTIDE SEQUENCE</scope>
</reference>
<organism evidence="1">
    <name type="scientific">marine sediment metagenome</name>
    <dbReference type="NCBI Taxonomy" id="412755"/>
    <lineage>
        <taxon>unclassified sequences</taxon>
        <taxon>metagenomes</taxon>
        <taxon>ecological metagenomes</taxon>
    </lineage>
</organism>
<dbReference type="EMBL" id="LAZR01069987">
    <property type="protein sequence ID" value="KKK46621.1"/>
    <property type="molecule type" value="Genomic_DNA"/>
</dbReference>
<sequence>MARLETTYSGFFDPVKEFVEAKNGYERKRGSSGAYPTYPNTTWDEVGVFYNILNNYLDAVK</sequence>
<comment type="caution">
    <text evidence="1">The sequence shown here is derived from an EMBL/GenBank/DDBJ whole genome shotgun (WGS) entry which is preliminary data.</text>
</comment>
<protein>
    <submittedName>
        <fullName evidence="1">Uncharacterized protein</fullName>
    </submittedName>
</protein>
<proteinExistence type="predicted"/>
<dbReference type="AlphaFoldDB" id="A0A0F8YEZ4"/>
<accession>A0A0F8YEZ4</accession>
<feature type="non-terminal residue" evidence="1">
    <location>
        <position position="61"/>
    </location>
</feature>
<name>A0A0F8YEZ4_9ZZZZ</name>
<gene>
    <name evidence="1" type="ORF">LCGC14_3163430</name>
</gene>
<evidence type="ECO:0000313" key="1">
    <source>
        <dbReference type="EMBL" id="KKK46621.1"/>
    </source>
</evidence>